<dbReference type="Proteomes" id="UP001172386">
    <property type="component" value="Unassembled WGS sequence"/>
</dbReference>
<sequence>MEDTSTSSALDQFRQEWQQEVHARSQGKQQKSSNARNASSKSQTEQRTKPERPINRPPGQHTLTEVKDEDEIVPESSAQGALSDRVDGLNPKNVDDDEFSGLYQGEPKTALEHFERAVEKEGQGKLSDSLNHYRKAYRLDAEVDQKYKEKHFAHRWKSGKVNPSNAAPTVPSTAHHSQSEAGTEPVPRTTEQLIASFADSEIINADPMIEGDIPPPCPIKKLPTEVLLELLQHIATADVSIYARLASVCRKLAYHVYTENPIWKRIALGNEFGLASQRYHFGTDVQGRPAIWQALEDDDEDERPMPPITADLFSTEQDWREVFHSYPRIRFTGVYISTVNYTRSGGASVTPSTWGAQVHIVTYYRYLRFFRDGTVISLLTTHEPIEVVHLLTRENVAQIRASGGKEPMHPLNFTSSAPALLHHRDEKNAPPPTAQNILKHALRGRWRLCHPSLESIEVGSNAAAPGDLHIETEGGAGPRYMYTMHLSLKNGNTRNKFATKNNKLIWKGFWSYNSLTSDWAEFHLRNDKAFWFSRVKSYGLGY</sequence>
<reference evidence="1" key="1">
    <citation type="submission" date="2022-10" db="EMBL/GenBank/DDBJ databases">
        <title>Culturing micro-colonial fungi from biological soil crusts in the Mojave desert and describing Neophaeococcomyces mojavensis, and introducing the new genera and species Taxawa tesnikishii.</title>
        <authorList>
            <person name="Kurbessoian T."/>
            <person name="Stajich J.E."/>
        </authorList>
    </citation>
    <scope>NUCLEOTIDE SEQUENCE</scope>
    <source>
        <strain evidence="1">JES_112</strain>
    </source>
</reference>
<evidence type="ECO:0000313" key="2">
    <source>
        <dbReference type="Proteomes" id="UP001172386"/>
    </source>
</evidence>
<name>A0ACC3A8X3_9EURO</name>
<proteinExistence type="predicted"/>
<protein>
    <submittedName>
        <fullName evidence="1">Uncharacterized protein</fullName>
    </submittedName>
</protein>
<evidence type="ECO:0000313" key="1">
    <source>
        <dbReference type="EMBL" id="KAJ9657444.1"/>
    </source>
</evidence>
<dbReference type="EMBL" id="JAPDRQ010000064">
    <property type="protein sequence ID" value="KAJ9657444.1"/>
    <property type="molecule type" value="Genomic_DNA"/>
</dbReference>
<comment type="caution">
    <text evidence="1">The sequence shown here is derived from an EMBL/GenBank/DDBJ whole genome shotgun (WGS) entry which is preliminary data.</text>
</comment>
<gene>
    <name evidence="1" type="ORF">H2198_004319</name>
</gene>
<accession>A0ACC3A8X3</accession>
<keyword evidence="2" id="KW-1185">Reference proteome</keyword>
<organism evidence="1 2">
    <name type="scientific">Neophaeococcomyces mojaviensis</name>
    <dbReference type="NCBI Taxonomy" id="3383035"/>
    <lineage>
        <taxon>Eukaryota</taxon>
        <taxon>Fungi</taxon>
        <taxon>Dikarya</taxon>
        <taxon>Ascomycota</taxon>
        <taxon>Pezizomycotina</taxon>
        <taxon>Eurotiomycetes</taxon>
        <taxon>Chaetothyriomycetidae</taxon>
        <taxon>Chaetothyriales</taxon>
        <taxon>Chaetothyriales incertae sedis</taxon>
        <taxon>Neophaeococcomyces</taxon>
    </lineage>
</organism>